<dbReference type="InterPro" id="IPR012914">
    <property type="entry name" value="PucR_dom"/>
</dbReference>
<feature type="domain" description="PucR C-terminal helix-turn-helix" evidence="2">
    <location>
        <begin position="424"/>
        <end position="481"/>
    </location>
</feature>
<dbReference type="InterPro" id="IPR042070">
    <property type="entry name" value="PucR_C-HTH_sf"/>
</dbReference>
<dbReference type="PANTHER" id="PTHR33744:SF1">
    <property type="entry name" value="DNA-BINDING TRANSCRIPTIONAL ACTIVATOR ADER"/>
    <property type="match status" value="1"/>
</dbReference>
<protein>
    <submittedName>
        <fullName evidence="3">PucR family transcriptional regulator</fullName>
    </submittedName>
</protein>
<proteinExistence type="predicted"/>
<evidence type="ECO:0000259" key="1">
    <source>
        <dbReference type="Pfam" id="PF07905"/>
    </source>
</evidence>
<evidence type="ECO:0000313" key="4">
    <source>
        <dbReference type="Proteomes" id="UP001431656"/>
    </source>
</evidence>
<dbReference type="Pfam" id="PF13556">
    <property type="entry name" value="HTH_30"/>
    <property type="match status" value="1"/>
</dbReference>
<dbReference type="Pfam" id="PF07905">
    <property type="entry name" value="PucR"/>
    <property type="match status" value="1"/>
</dbReference>
<dbReference type="Proteomes" id="UP001431656">
    <property type="component" value="Chromosome"/>
</dbReference>
<gene>
    <name evidence="3" type="ORF">brsh051_17860</name>
</gene>
<dbReference type="Gene3D" id="1.10.10.2840">
    <property type="entry name" value="PucR C-terminal helix-turn-helix domain"/>
    <property type="match status" value="1"/>
</dbReference>
<evidence type="ECO:0000313" key="3">
    <source>
        <dbReference type="EMBL" id="BEH02505.1"/>
    </source>
</evidence>
<dbReference type="RefSeq" id="WP_286264186.1">
    <property type="nucleotide sequence ID" value="NZ_AP028056.1"/>
</dbReference>
<sequence length="495" mass="53851">MAVTVRELLGIRSLGLLLRFEGSDNALDAQIHWVHQSELIDSTLFTEPGEVLMTTGSRLPRPDETSAEELAEVYRQYVQRLCDSSVVALGFGVGDRHDQVPDELLRSAHRYGLPVFEIPWELPFSAVIKAVSKSRSDAEHAYLRRTNTAQRRLIAAAGRPNVAQSVVSSTAQTIGGWAVLVDHNGRMVVHTHTDQLSRAAQAVRQHMASGKTVSFADDERAHLCVHTITGSEDQMRGFLVAGTPGDLDPLAISTCLLASNLLGIFLSLTGRLETALSEMRSSLIAEALAGNADLVQRAGKSVWPKTPHDPVQLGCVEGTEAQLDALRLADIPAAWGQLDGRLWIVTRPPMQARLAAQIDEDGLRMGWAPPCSWRELGEARRLALGDLLRHDAGVNLVDLLPRQEAEAFARTKLGPIVDPGNEELLTTLAAWLDADGSLDVAAAALGVHRHTVSRRMRRICELLGLGSVDHSVRHDLWFACQVLAHHGELPTATTA</sequence>
<feature type="domain" description="Purine catabolism PurC-like" evidence="1">
    <location>
        <begin position="23"/>
        <end position="132"/>
    </location>
</feature>
<name>A0AAN0KIJ8_9ACTN</name>
<dbReference type="InterPro" id="IPR025736">
    <property type="entry name" value="PucR_C-HTH_dom"/>
</dbReference>
<dbReference type="InterPro" id="IPR051448">
    <property type="entry name" value="CdaR-like_regulators"/>
</dbReference>
<reference evidence="3" key="1">
    <citation type="journal article" date="2024" name="Int. J. Syst. Evol. Microbiol.">
        <title>Brooklawnia propionicigenes sp. nov., a facultatively anaerobic, propionate-producing bacterium isolated from a methanogenic reactor treating waste from cattle farms.</title>
        <authorList>
            <person name="Akita Y."/>
            <person name="Ueki A."/>
            <person name="Tonouchi A."/>
            <person name="Sugawara Y."/>
            <person name="Honma S."/>
            <person name="Kaku N."/>
            <person name="Ueki K."/>
        </authorList>
    </citation>
    <scope>NUCLEOTIDE SEQUENCE</scope>
    <source>
        <strain evidence="3">SH051</strain>
    </source>
</reference>
<dbReference type="PANTHER" id="PTHR33744">
    <property type="entry name" value="CARBOHYDRATE DIACID REGULATOR"/>
    <property type="match status" value="1"/>
</dbReference>
<dbReference type="AlphaFoldDB" id="A0AAN0KIJ8"/>
<dbReference type="EMBL" id="AP028056">
    <property type="protein sequence ID" value="BEH02505.1"/>
    <property type="molecule type" value="Genomic_DNA"/>
</dbReference>
<organism evidence="3 4">
    <name type="scientific">Brooklawnia propionicigenes</name>
    <dbReference type="NCBI Taxonomy" id="3041175"/>
    <lineage>
        <taxon>Bacteria</taxon>
        <taxon>Bacillati</taxon>
        <taxon>Actinomycetota</taxon>
        <taxon>Actinomycetes</taxon>
        <taxon>Propionibacteriales</taxon>
        <taxon>Propionibacteriaceae</taxon>
        <taxon>Brooklawnia</taxon>
    </lineage>
</organism>
<keyword evidence="4" id="KW-1185">Reference proteome</keyword>
<accession>A0AAN0KIJ8</accession>
<evidence type="ECO:0000259" key="2">
    <source>
        <dbReference type="Pfam" id="PF13556"/>
    </source>
</evidence>
<dbReference type="KEGG" id="broo:brsh051_17860"/>